<geneLocation type="plasmid" evidence="2 3">
    <name>pCY360</name>
</geneLocation>
<protein>
    <submittedName>
        <fullName evidence="2">SAF domain-containing protein</fullName>
    </submittedName>
</protein>
<evidence type="ECO:0000256" key="1">
    <source>
        <dbReference type="SAM" id="MobiDB-lite"/>
    </source>
</evidence>
<organism evidence="2 3">
    <name type="scientific">Butyrivibrio proteoclasticus (strain ATCC 51982 / DSM 14932 / B316)</name>
    <name type="common">Clostridium proteoclasticum</name>
    <dbReference type="NCBI Taxonomy" id="515622"/>
    <lineage>
        <taxon>Bacteria</taxon>
        <taxon>Bacillati</taxon>
        <taxon>Bacillota</taxon>
        <taxon>Clostridia</taxon>
        <taxon>Lachnospirales</taxon>
        <taxon>Lachnospiraceae</taxon>
        <taxon>Butyrivibrio</taxon>
    </lineage>
</organism>
<feature type="region of interest" description="Disordered" evidence="1">
    <location>
        <begin position="69"/>
        <end position="91"/>
    </location>
</feature>
<accession>E0S486</accession>
<dbReference type="AlphaFoldDB" id="E0S486"/>
<dbReference type="HOGENOM" id="CLU_735046_0_0_9"/>
<proteinExistence type="predicted"/>
<reference evidence="2 3" key="1">
    <citation type="journal article" date="2010" name="PLoS ONE">
        <title>The glycobiome of the rumen bacterium Butyrivibrio proteoclasticus B316(T) highlights adaptation to a polysaccharide-rich environment.</title>
        <authorList>
            <person name="Kelly W.J."/>
            <person name="Leahy S.C."/>
            <person name="Altermann E."/>
            <person name="Yeoman C.J."/>
            <person name="Dunne J.C."/>
            <person name="Kong Z."/>
            <person name="Pacheco D.M."/>
            <person name="Li D."/>
            <person name="Noel S.J."/>
            <person name="Moon C.D."/>
            <person name="Cookson A.L."/>
            <person name="Attwood G.T."/>
        </authorList>
    </citation>
    <scope>NUCLEOTIDE SEQUENCE [LARGE SCALE GENOMIC DNA]</scope>
    <source>
        <strain evidence="3">ATCC 51982 / DSM 14932 / B316</strain>
        <plasmid evidence="3">Plasmid pCY360</plasmid>
    </source>
</reference>
<evidence type="ECO:0000313" key="3">
    <source>
        <dbReference type="Proteomes" id="UP000001299"/>
    </source>
</evidence>
<feature type="region of interest" description="Disordered" evidence="1">
    <location>
        <begin position="322"/>
        <end position="376"/>
    </location>
</feature>
<evidence type="ECO:0000313" key="2">
    <source>
        <dbReference type="EMBL" id="ADL36218.1"/>
    </source>
</evidence>
<name>E0S486_BUTPB</name>
<dbReference type="EMBL" id="CP001812">
    <property type="protein sequence ID" value="ADL36218.1"/>
    <property type="molecule type" value="Genomic_DNA"/>
</dbReference>
<feature type="compositionally biased region" description="Acidic residues" evidence="1">
    <location>
        <begin position="334"/>
        <end position="346"/>
    </location>
</feature>
<dbReference type="RefSeq" id="WP_013282867.1">
    <property type="nucleotide sequence ID" value="NC_014389.1"/>
</dbReference>
<sequence length="376" mass="41080">MGRKKVRILTLILIIVAIIAMALGALLYVTNQRLVKSAMDADSVKTELENNRQTNVWVAKTDIKKGDSIIDSKTAEEKNSNDPSQSRDEQTASAIIQTEVIANIYKDDIYTSLPRSSYITSEQIGATALVDIPAGTPIMANMVEALTITTDTREFEITAVNLMVDQQENDIVDIRLAFPNGEDYLVLPKKQIKNLSLAYADFWTYMTENEILTYRSAVCDAYQTTGAYFYAVRYVESNLQDGATANYLVRSETIDLMRSDPNLYATAEQTMNASARLALEVRLGQLTDDQLAAVANGLGIADTAKNSVLAQNTDNNAAAIGSYGLDKHTREEELNSDSEETTEDTTGDATTSNGLVSPDTFNSTELSTPVDIDGGT</sequence>
<dbReference type="KEGG" id="bpb:bpr_II281"/>
<feature type="compositionally biased region" description="Polar residues" evidence="1">
    <location>
        <begin position="353"/>
        <end position="367"/>
    </location>
</feature>
<dbReference type="CDD" id="cd11614">
    <property type="entry name" value="SAF_CpaB_FlgA_like"/>
    <property type="match status" value="1"/>
</dbReference>
<keyword evidence="3" id="KW-1185">Reference proteome</keyword>
<gene>
    <name evidence="2" type="ordered locus">bpr_II281</name>
</gene>
<feature type="compositionally biased region" description="Basic and acidic residues" evidence="1">
    <location>
        <begin position="69"/>
        <end position="90"/>
    </location>
</feature>
<dbReference type="Proteomes" id="UP000001299">
    <property type="component" value="Plasmid pCY360"/>
</dbReference>
<keyword evidence="2" id="KW-0614">Plasmid</keyword>